<dbReference type="Pfam" id="PF08448">
    <property type="entry name" value="PAS_4"/>
    <property type="match status" value="1"/>
</dbReference>
<dbReference type="InterPro" id="IPR001610">
    <property type="entry name" value="PAC"/>
</dbReference>
<gene>
    <name evidence="9" type="ORF">ACFOVS_11755</name>
</gene>
<dbReference type="Proteomes" id="UP001595697">
    <property type="component" value="Unassembled WGS sequence"/>
</dbReference>
<protein>
    <submittedName>
        <fullName evidence="9">Methyl-accepting chemotaxis protein</fullName>
    </submittedName>
</protein>
<dbReference type="Gene3D" id="3.30.450.20">
    <property type="entry name" value="PAS domain"/>
    <property type="match status" value="2"/>
</dbReference>
<dbReference type="RefSeq" id="WP_247259510.1">
    <property type="nucleotide sequence ID" value="NZ_JALJQZ010000003.1"/>
</dbReference>
<dbReference type="SUPFAM" id="SSF55785">
    <property type="entry name" value="PYP-like sensor domain (PAS domain)"/>
    <property type="match status" value="2"/>
</dbReference>
<dbReference type="Pfam" id="PF13426">
    <property type="entry name" value="PAS_9"/>
    <property type="match status" value="1"/>
</dbReference>
<evidence type="ECO:0000313" key="9">
    <source>
        <dbReference type="EMBL" id="MFC3968793.1"/>
    </source>
</evidence>
<comment type="caution">
    <text evidence="9">The sequence shown here is derived from an EMBL/GenBank/DDBJ whole genome shotgun (WGS) entry which is preliminary data.</text>
</comment>
<evidence type="ECO:0000259" key="7">
    <source>
        <dbReference type="PROSITE" id="PS50113"/>
    </source>
</evidence>
<dbReference type="InterPro" id="IPR000014">
    <property type="entry name" value="PAS"/>
</dbReference>
<organism evidence="9 10">
    <name type="scientific">Rhizobium lemnae</name>
    <dbReference type="NCBI Taxonomy" id="1214924"/>
    <lineage>
        <taxon>Bacteria</taxon>
        <taxon>Pseudomonadati</taxon>
        <taxon>Pseudomonadota</taxon>
        <taxon>Alphaproteobacteria</taxon>
        <taxon>Hyphomicrobiales</taxon>
        <taxon>Rhizobiaceae</taxon>
        <taxon>Rhizobium/Agrobacterium group</taxon>
        <taxon>Rhizobium</taxon>
    </lineage>
</organism>
<evidence type="ECO:0000256" key="2">
    <source>
        <dbReference type="ARBA" id="ARBA00029447"/>
    </source>
</evidence>
<feature type="domain" description="Methyl-accepting transducer" evidence="5">
    <location>
        <begin position="303"/>
        <end position="532"/>
    </location>
</feature>
<evidence type="ECO:0000259" key="8">
    <source>
        <dbReference type="PROSITE" id="PS50885"/>
    </source>
</evidence>
<dbReference type="PANTHER" id="PTHR43531">
    <property type="entry name" value="PROTEIN ICFG"/>
    <property type="match status" value="1"/>
</dbReference>
<feature type="domain" description="HAMP" evidence="8">
    <location>
        <begin position="246"/>
        <end position="298"/>
    </location>
</feature>
<dbReference type="PROSITE" id="PS50112">
    <property type="entry name" value="PAS"/>
    <property type="match status" value="1"/>
</dbReference>
<feature type="coiled-coil region" evidence="4">
    <location>
        <begin position="322"/>
        <end position="359"/>
    </location>
</feature>
<keyword evidence="1" id="KW-0145">Chemotaxis</keyword>
<keyword evidence="3" id="KW-0807">Transducer</keyword>
<dbReference type="InterPro" id="IPR035965">
    <property type="entry name" value="PAS-like_dom_sf"/>
</dbReference>
<dbReference type="SMART" id="SM00091">
    <property type="entry name" value="PAS"/>
    <property type="match status" value="2"/>
</dbReference>
<sequence>MAIRHLFSASRLVNEMAAISRSQAMIWFDPAGKILHANENFCKALGYDISEILGQHHRIFCGETLRSSDAYRKFWTDLSVGKFQHGQFLRQTKAGDDLWIEASYNPVMRNGKVVRILKIASDITASKLAAQDDENRLTAIDQSQAIIEFERDGRIVKANQNFLGAMGYQLTEIVGQHHSMFCDPDYVRSSDYSAFWERLRRGEFVADNFIRFGKGGRKVWIQAAYTPVFNSKGIVYKVIKVATDITARMSSVERIGQAIGRLSQGDLTAQITEGLDPALEQVRLDLNLAFQKLGETVSGIKSLAQGLNGNVHTINSVSNDIARSAETQSASLEETAAALDELTARVRDAANRATEAQRLVAETRQGAERSGAIVENATAAMAKIETSSREISNIIGVIDSIAFQTNLLALNAGVEAARAGEAGKGFAVVAQEVRELAQRSASAAKDIKELISSSGAAVAEGVSLVNQTGSALDEIVRQVKDVDLNVVAISQASREQATGIAEISSAINVLDQTTQRNAATVEEASAAAQSLAEEARALYDSISGFVIQQSAQSAVRRAS</sequence>
<dbReference type="EMBL" id="JBHSBD010000049">
    <property type="protein sequence ID" value="MFC3968793.1"/>
    <property type="molecule type" value="Genomic_DNA"/>
</dbReference>
<dbReference type="Gene3D" id="1.10.287.950">
    <property type="entry name" value="Methyl-accepting chemotaxis protein"/>
    <property type="match status" value="1"/>
</dbReference>
<evidence type="ECO:0000313" key="10">
    <source>
        <dbReference type="Proteomes" id="UP001595697"/>
    </source>
</evidence>
<dbReference type="InterPro" id="IPR004089">
    <property type="entry name" value="MCPsignal_dom"/>
</dbReference>
<dbReference type="Pfam" id="PF00015">
    <property type="entry name" value="MCPsignal"/>
    <property type="match status" value="1"/>
</dbReference>
<dbReference type="PROSITE" id="PS50113">
    <property type="entry name" value="PAC"/>
    <property type="match status" value="1"/>
</dbReference>
<feature type="domain" description="PAS" evidence="6">
    <location>
        <begin position="8"/>
        <end position="55"/>
    </location>
</feature>
<accession>A0ABV8EA95</accession>
<comment type="similarity">
    <text evidence="2">Belongs to the methyl-accepting chemotaxis (MCP) protein family.</text>
</comment>
<keyword evidence="4" id="KW-0175">Coiled coil</keyword>
<dbReference type="PANTHER" id="PTHR43531:SF11">
    <property type="entry name" value="METHYL-ACCEPTING CHEMOTAXIS PROTEIN 3"/>
    <property type="match status" value="1"/>
</dbReference>
<dbReference type="PROSITE" id="PS50885">
    <property type="entry name" value="HAMP"/>
    <property type="match status" value="1"/>
</dbReference>
<evidence type="ECO:0000259" key="5">
    <source>
        <dbReference type="PROSITE" id="PS50111"/>
    </source>
</evidence>
<dbReference type="CDD" id="cd11386">
    <property type="entry name" value="MCP_signal"/>
    <property type="match status" value="1"/>
</dbReference>
<dbReference type="InterPro" id="IPR000700">
    <property type="entry name" value="PAS-assoc_C"/>
</dbReference>
<dbReference type="SUPFAM" id="SSF58104">
    <property type="entry name" value="Methyl-accepting chemotaxis protein (MCP) signaling domain"/>
    <property type="match status" value="1"/>
</dbReference>
<evidence type="ECO:0000256" key="3">
    <source>
        <dbReference type="PROSITE-ProRule" id="PRU00284"/>
    </source>
</evidence>
<dbReference type="NCBIfam" id="TIGR00229">
    <property type="entry name" value="sensory_box"/>
    <property type="match status" value="2"/>
</dbReference>
<dbReference type="PROSITE" id="PS50111">
    <property type="entry name" value="CHEMOTAXIS_TRANSDUC_2"/>
    <property type="match status" value="1"/>
</dbReference>
<feature type="domain" description="PAC" evidence="7">
    <location>
        <begin position="203"/>
        <end position="257"/>
    </location>
</feature>
<keyword evidence="10" id="KW-1185">Reference proteome</keyword>
<dbReference type="CDD" id="cd00130">
    <property type="entry name" value="PAS"/>
    <property type="match status" value="2"/>
</dbReference>
<dbReference type="InterPro" id="IPR051310">
    <property type="entry name" value="MCP_chemotaxis"/>
</dbReference>
<dbReference type="SMART" id="SM00086">
    <property type="entry name" value="PAC"/>
    <property type="match status" value="2"/>
</dbReference>
<name>A0ABV8EA95_9HYPH</name>
<reference evidence="10" key="1">
    <citation type="journal article" date="2019" name="Int. J. Syst. Evol. Microbiol.">
        <title>The Global Catalogue of Microorganisms (GCM) 10K type strain sequencing project: providing services to taxonomists for standard genome sequencing and annotation.</title>
        <authorList>
            <consortium name="The Broad Institute Genomics Platform"/>
            <consortium name="The Broad Institute Genome Sequencing Center for Infectious Disease"/>
            <person name="Wu L."/>
            <person name="Ma J."/>
        </authorList>
    </citation>
    <scope>NUCLEOTIDE SEQUENCE [LARGE SCALE GENOMIC DNA]</scope>
    <source>
        <strain evidence="10">TBRC 5781</strain>
    </source>
</reference>
<dbReference type="InterPro" id="IPR003660">
    <property type="entry name" value="HAMP_dom"/>
</dbReference>
<evidence type="ECO:0000256" key="1">
    <source>
        <dbReference type="ARBA" id="ARBA00022500"/>
    </source>
</evidence>
<dbReference type="SMART" id="SM00283">
    <property type="entry name" value="MA"/>
    <property type="match status" value="1"/>
</dbReference>
<proteinExistence type="inferred from homology"/>
<dbReference type="InterPro" id="IPR013656">
    <property type="entry name" value="PAS_4"/>
</dbReference>
<evidence type="ECO:0000259" key="6">
    <source>
        <dbReference type="PROSITE" id="PS50112"/>
    </source>
</evidence>
<evidence type="ECO:0000256" key="4">
    <source>
        <dbReference type="SAM" id="Coils"/>
    </source>
</evidence>